<dbReference type="STRING" id="5786.F0ZK84"/>
<gene>
    <name evidence="4" type="ORF">DICPUDRAFT_33074</name>
</gene>
<evidence type="ECO:0000256" key="1">
    <source>
        <dbReference type="ARBA" id="ARBA00022801"/>
    </source>
</evidence>
<dbReference type="VEuPathDB" id="AmoebaDB:DICPUDRAFT_33074"/>
<proteinExistence type="predicted"/>
<dbReference type="EMBL" id="GL871053">
    <property type="protein sequence ID" value="EGC35641.1"/>
    <property type="molecule type" value="Genomic_DNA"/>
</dbReference>
<organism evidence="4 5">
    <name type="scientific">Dictyostelium purpureum</name>
    <name type="common">Slime mold</name>
    <dbReference type="NCBI Taxonomy" id="5786"/>
    <lineage>
        <taxon>Eukaryota</taxon>
        <taxon>Amoebozoa</taxon>
        <taxon>Evosea</taxon>
        <taxon>Eumycetozoa</taxon>
        <taxon>Dictyostelia</taxon>
        <taxon>Dictyosteliales</taxon>
        <taxon>Dictyosteliaceae</taxon>
        <taxon>Dictyostelium</taxon>
    </lineage>
</organism>
<dbReference type="RefSeq" id="XP_003287820.1">
    <property type="nucleotide sequence ID" value="XM_003287772.1"/>
</dbReference>
<dbReference type="GO" id="GO:0016314">
    <property type="term" value="F:phosphatidylinositol-3,4,5-trisphosphate 3-phosphatase activity"/>
    <property type="evidence" value="ECO:0000318"/>
    <property type="project" value="GO_Central"/>
</dbReference>
<dbReference type="Gene3D" id="3.90.190.10">
    <property type="entry name" value="Protein tyrosine phosphatase superfamily"/>
    <property type="match status" value="1"/>
</dbReference>
<dbReference type="GO" id="GO:0005886">
    <property type="term" value="C:plasma membrane"/>
    <property type="evidence" value="ECO:0000318"/>
    <property type="project" value="GO_Central"/>
</dbReference>
<name>F0ZK84_DICPU</name>
<dbReference type="GeneID" id="10501085"/>
<accession>F0ZK84</accession>
<dbReference type="GO" id="GO:0005829">
    <property type="term" value="C:cytosol"/>
    <property type="evidence" value="ECO:0000318"/>
    <property type="project" value="GO_Central"/>
</dbReference>
<dbReference type="InterPro" id="IPR029021">
    <property type="entry name" value="Prot-tyrosine_phosphatase-like"/>
</dbReference>
<dbReference type="PROSITE" id="PS51181">
    <property type="entry name" value="PPASE_TENSIN"/>
    <property type="match status" value="1"/>
</dbReference>
<dbReference type="PROSITE" id="PS00383">
    <property type="entry name" value="TYR_PHOSPHATASE_1"/>
    <property type="match status" value="1"/>
</dbReference>
<dbReference type="InterPro" id="IPR051281">
    <property type="entry name" value="Dual-spec_lipid-protein_phosph"/>
</dbReference>
<feature type="domain" description="Tyrosine specific protein phosphatases" evidence="2">
    <location>
        <begin position="107"/>
        <end position="188"/>
    </location>
</feature>
<dbReference type="Pfam" id="PF22785">
    <property type="entry name" value="Tc-R-P"/>
    <property type="match status" value="1"/>
</dbReference>
<dbReference type="InterPro" id="IPR029023">
    <property type="entry name" value="Tensin_phosphatase"/>
</dbReference>
<dbReference type="OrthoDB" id="16692at2759"/>
<keyword evidence="5" id="KW-1185">Reference proteome</keyword>
<dbReference type="GO" id="GO:0042995">
    <property type="term" value="C:cell projection"/>
    <property type="evidence" value="ECO:0000318"/>
    <property type="project" value="GO_Central"/>
</dbReference>
<dbReference type="InterPro" id="IPR016130">
    <property type="entry name" value="Tyr_Pase_AS"/>
</dbReference>
<dbReference type="eggNOG" id="KOG2283">
    <property type="taxonomic scope" value="Eukaryota"/>
</dbReference>
<dbReference type="KEGG" id="dpp:DICPUDRAFT_33074"/>
<feature type="domain" description="Phosphatase tensin-type" evidence="3">
    <location>
        <begin position="19"/>
        <end position="200"/>
    </location>
</feature>
<dbReference type="AlphaFoldDB" id="F0ZK84"/>
<dbReference type="GO" id="GO:0048870">
    <property type="term" value="P:cell motility"/>
    <property type="evidence" value="ECO:0000318"/>
    <property type="project" value="GO_Central"/>
</dbReference>
<protein>
    <submittedName>
        <fullName evidence="4">Uncharacterized protein</fullName>
    </submittedName>
</protein>
<evidence type="ECO:0000313" key="5">
    <source>
        <dbReference type="Proteomes" id="UP000001064"/>
    </source>
</evidence>
<dbReference type="FunCoup" id="F0ZK84">
    <property type="interactions" value="36"/>
</dbReference>
<dbReference type="PANTHER" id="PTHR12305:SF84">
    <property type="entry name" value="PHOSPHATIDYLINOSITOL 3,4,5-TRISPHOSPHATE 3-PHOSPHATASE AND DUAL-SPECIFICITY PROTEIN PHOSPHATASE PTEN"/>
    <property type="match status" value="1"/>
</dbReference>
<dbReference type="CDD" id="cd14497">
    <property type="entry name" value="PTP_PTEN-like"/>
    <property type="match status" value="1"/>
</dbReference>
<evidence type="ECO:0000313" key="4">
    <source>
        <dbReference type="EMBL" id="EGC35641.1"/>
    </source>
</evidence>
<reference evidence="5" key="1">
    <citation type="journal article" date="2011" name="Genome Biol.">
        <title>Comparative genomics of the social amoebae Dictyostelium discoideum and Dictyostelium purpureum.</title>
        <authorList>
            <consortium name="US DOE Joint Genome Institute (JGI-PGF)"/>
            <person name="Sucgang R."/>
            <person name="Kuo A."/>
            <person name="Tian X."/>
            <person name="Salerno W."/>
            <person name="Parikh A."/>
            <person name="Feasley C.L."/>
            <person name="Dalin E."/>
            <person name="Tu H."/>
            <person name="Huang E."/>
            <person name="Barry K."/>
            <person name="Lindquist E."/>
            <person name="Shapiro H."/>
            <person name="Bruce D."/>
            <person name="Schmutz J."/>
            <person name="Salamov A."/>
            <person name="Fey P."/>
            <person name="Gaudet P."/>
            <person name="Anjard C."/>
            <person name="Babu M.M."/>
            <person name="Basu S."/>
            <person name="Bushmanova Y."/>
            <person name="van der Wel H."/>
            <person name="Katoh-Kurasawa M."/>
            <person name="Dinh C."/>
            <person name="Coutinho P.M."/>
            <person name="Saito T."/>
            <person name="Elias M."/>
            <person name="Schaap P."/>
            <person name="Kay R.R."/>
            <person name="Henrissat B."/>
            <person name="Eichinger L."/>
            <person name="Rivero F."/>
            <person name="Putnam N.H."/>
            <person name="West C.M."/>
            <person name="Loomis W.F."/>
            <person name="Chisholm R.L."/>
            <person name="Shaulsky G."/>
            <person name="Strassmann J.E."/>
            <person name="Queller D.C."/>
            <person name="Kuspa A."/>
            <person name="Grigoriev I.V."/>
        </authorList>
    </citation>
    <scope>NUCLEOTIDE SEQUENCE [LARGE SCALE GENOMIC DNA]</scope>
    <source>
        <strain evidence="5">QSDP1</strain>
    </source>
</reference>
<dbReference type="SMART" id="SM00404">
    <property type="entry name" value="PTPc_motif"/>
    <property type="match status" value="1"/>
</dbReference>
<dbReference type="GO" id="GO:0051896">
    <property type="term" value="P:regulation of phosphatidylinositol 3-kinase/protein kinase B signal transduction"/>
    <property type="evidence" value="ECO:0000318"/>
    <property type="project" value="GO_Central"/>
</dbReference>
<dbReference type="GO" id="GO:0043491">
    <property type="term" value="P:phosphatidylinositol 3-kinase/protein kinase B signal transduction"/>
    <property type="evidence" value="ECO:0000318"/>
    <property type="project" value="GO_Central"/>
</dbReference>
<dbReference type="InterPro" id="IPR003595">
    <property type="entry name" value="Tyr_Pase_cat"/>
</dbReference>
<dbReference type="InterPro" id="IPR000387">
    <property type="entry name" value="Tyr_Pase_dom"/>
</dbReference>
<dbReference type="PANTHER" id="PTHR12305">
    <property type="entry name" value="PHOSPHATASE WITH HOMOLOGY TO TENSIN"/>
    <property type="match status" value="1"/>
</dbReference>
<dbReference type="GO" id="GO:0004725">
    <property type="term" value="F:protein tyrosine phosphatase activity"/>
    <property type="evidence" value="ECO:0000318"/>
    <property type="project" value="GO_Central"/>
</dbReference>
<dbReference type="GO" id="GO:0046856">
    <property type="term" value="P:phosphatidylinositol dephosphorylation"/>
    <property type="evidence" value="ECO:0000318"/>
    <property type="project" value="GO_Central"/>
</dbReference>
<dbReference type="OMA" id="STHAEYN"/>
<sequence>MSSESGFDYFRTLVSGRKKRFIQDGFNLDLSYITEKILAMGYPADSIHKAFRNDINDVYNFFEKYHSGHWKILNVAMEISYKTTKVGGNVIVMGFEDHTPPPFLLLLQIIQVMDTWLNKDEANVMAVHCKAGKGRTGTVISAYLIHLMKQNTPEIFYSSDTILFNTISFFNSMRANNSECVTVPSQKRYVGYYIQYLRDQVPHSLIVSPPKFKIVSIDVIGTSQSFNIEIHLNYSPTVRDLPVVIRGSNSKIL</sequence>
<evidence type="ECO:0000259" key="3">
    <source>
        <dbReference type="PROSITE" id="PS51181"/>
    </source>
</evidence>
<dbReference type="PROSITE" id="PS50056">
    <property type="entry name" value="TYR_PHOSPHATASE_2"/>
    <property type="match status" value="1"/>
</dbReference>
<evidence type="ECO:0000259" key="2">
    <source>
        <dbReference type="PROSITE" id="PS50056"/>
    </source>
</evidence>
<dbReference type="InParanoid" id="F0ZK84"/>
<dbReference type="GO" id="GO:0005634">
    <property type="term" value="C:nucleus"/>
    <property type="evidence" value="ECO:0000318"/>
    <property type="project" value="GO_Central"/>
</dbReference>
<dbReference type="SUPFAM" id="SSF52799">
    <property type="entry name" value="(Phosphotyrosine protein) phosphatases II"/>
    <property type="match status" value="1"/>
</dbReference>
<keyword evidence="1" id="KW-0378">Hydrolase</keyword>
<dbReference type="Proteomes" id="UP000001064">
    <property type="component" value="Unassembled WGS sequence"/>
</dbReference>